<name>A0A1R4GIY2_9MICO</name>
<dbReference type="RefSeq" id="WP_086992843.1">
    <property type="nucleotide sequence ID" value="NZ_FUHU01000045.1"/>
</dbReference>
<protein>
    <recommendedName>
        <fullName evidence="3">DUF3046 domain-containing protein</fullName>
    </recommendedName>
</protein>
<evidence type="ECO:0008006" key="3">
    <source>
        <dbReference type="Google" id="ProtNLM"/>
    </source>
</evidence>
<reference evidence="1 2" key="1">
    <citation type="submission" date="2017-02" db="EMBL/GenBank/DDBJ databases">
        <authorList>
            <person name="Peterson S.W."/>
        </authorList>
    </citation>
    <scope>NUCLEOTIDE SEQUENCE [LARGE SCALE GENOMIC DNA]</scope>
    <source>
        <strain evidence="1 2">LMG 22410</strain>
    </source>
</reference>
<dbReference type="EMBL" id="FUHU01000045">
    <property type="protein sequence ID" value="SJM68064.1"/>
    <property type="molecule type" value="Genomic_DNA"/>
</dbReference>
<organism evidence="1 2">
    <name type="scientific">Agrococcus casei LMG 22410</name>
    <dbReference type="NCBI Taxonomy" id="1255656"/>
    <lineage>
        <taxon>Bacteria</taxon>
        <taxon>Bacillati</taxon>
        <taxon>Actinomycetota</taxon>
        <taxon>Actinomycetes</taxon>
        <taxon>Micrococcales</taxon>
        <taxon>Microbacteriaceae</taxon>
        <taxon>Agrococcus</taxon>
    </lineage>
</organism>
<sequence length="74" mass="8138">MRKTELLRAVAAEFQPLEQVIMHDQVLEGLSGLTPNEALAQGFSPRSVWEALCSAHAIPASRRSGTRLPDPDRN</sequence>
<gene>
    <name evidence="1" type="ORF">CZ674_12335</name>
</gene>
<dbReference type="AlphaFoldDB" id="A0A1R4GIY2"/>
<keyword evidence="2" id="KW-1185">Reference proteome</keyword>
<dbReference type="Pfam" id="PF11248">
    <property type="entry name" value="DUF3046"/>
    <property type="match status" value="1"/>
</dbReference>
<dbReference type="Proteomes" id="UP000195787">
    <property type="component" value="Unassembled WGS sequence"/>
</dbReference>
<dbReference type="GeneID" id="303173994"/>
<evidence type="ECO:0000313" key="2">
    <source>
        <dbReference type="Proteomes" id="UP000195787"/>
    </source>
</evidence>
<proteinExistence type="predicted"/>
<accession>A0A1R4GIY2</accession>
<dbReference type="InterPro" id="IPR021408">
    <property type="entry name" value="DUF3046"/>
</dbReference>
<evidence type="ECO:0000313" key="1">
    <source>
        <dbReference type="EMBL" id="SJM68064.1"/>
    </source>
</evidence>
<dbReference type="OrthoDB" id="3215033at2"/>